<dbReference type="GO" id="GO:0009089">
    <property type="term" value="P:lysine biosynthetic process via diaminopimelate"/>
    <property type="evidence" value="ECO:0007669"/>
    <property type="project" value="InterPro"/>
</dbReference>
<dbReference type="GO" id="GO:0008839">
    <property type="term" value="F:4-hydroxy-tetrahydrodipicolinate reductase"/>
    <property type="evidence" value="ECO:0007669"/>
    <property type="project" value="UniProtKB-EC"/>
</dbReference>
<name>A0A336N5Q9_AGGAP</name>
<dbReference type="Gene3D" id="3.40.50.720">
    <property type="entry name" value="NAD(P)-binding Rossmann-like Domain"/>
    <property type="match status" value="1"/>
</dbReference>
<dbReference type="AlphaFoldDB" id="A0A336N5Q9"/>
<dbReference type="SUPFAM" id="SSF51735">
    <property type="entry name" value="NAD(P)-binding Rossmann-fold domains"/>
    <property type="match status" value="1"/>
</dbReference>
<dbReference type="InterPro" id="IPR000846">
    <property type="entry name" value="DapB_N"/>
</dbReference>
<accession>A0A336N5Q9</accession>
<dbReference type="Pfam" id="PF01113">
    <property type="entry name" value="DapB_N"/>
    <property type="match status" value="1"/>
</dbReference>
<proteinExistence type="predicted"/>
<dbReference type="InterPro" id="IPR036291">
    <property type="entry name" value="NAD(P)-bd_dom_sf"/>
</dbReference>
<gene>
    <name evidence="4" type="primary">dapB_2</name>
    <name evidence="4" type="ORF">NCTC5908_01571</name>
</gene>
<protein>
    <submittedName>
        <fullName evidence="4">Dihydrodipicolinate reductase</fullName>
        <ecNumber evidence="4">1.17.1.8</ecNumber>
    </submittedName>
</protein>
<sequence length="62" mass="6145">MALRIAIVGAGGRMGRQLIQAVHNAEGVELGAAFERVGSSLIGADVGELAGIGSLGVKVGMI</sequence>
<reference evidence="4 5" key="1">
    <citation type="submission" date="2018-06" db="EMBL/GenBank/DDBJ databases">
        <authorList>
            <consortium name="Pathogen Informatics"/>
            <person name="Doyle S."/>
        </authorList>
    </citation>
    <scope>NUCLEOTIDE SEQUENCE [LARGE SCALE GENOMIC DNA]</scope>
    <source>
        <strain evidence="4 5">NCTC5908</strain>
    </source>
</reference>
<dbReference type="Proteomes" id="UP000253728">
    <property type="component" value="Unassembled WGS sequence"/>
</dbReference>
<dbReference type="EMBL" id="UFSP01000002">
    <property type="protein sequence ID" value="SSZ29765.1"/>
    <property type="molecule type" value="Genomic_DNA"/>
</dbReference>
<dbReference type="EC" id="1.17.1.8" evidence="4"/>
<evidence type="ECO:0000313" key="5">
    <source>
        <dbReference type="Proteomes" id="UP000253728"/>
    </source>
</evidence>
<feature type="domain" description="Dihydrodipicolinate reductase N-terminal" evidence="3">
    <location>
        <begin position="4"/>
        <end position="59"/>
    </location>
</feature>
<keyword evidence="1" id="KW-0521">NADP</keyword>
<evidence type="ECO:0000259" key="3">
    <source>
        <dbReference type="Pfam" id="PF01113"/>
    </source>
</evidence>
<evidence type="ECO:0000256" key="2">
    <source>
        <dbReference type="ARBA" id="ARBA00023002"/>
    </source>
</evidence>
<keyword evidence="2 4" id="KW-0560">Oxidoreductase</keyword>
<evidence type="ECO:0000256" key="1">
    <source>
        <dbReference type="ARBA" id="ARBA00022857"/>
    </source>
</evidence>
<organism evidence="4 5">
    <name type="scientific">Aggregatibacter aphrophilus</name>
    <name type="common">Haemophilus aphrophilus</name>
    <dbReference type="NCBI Taxonomy" id="732"/>
    <lineage>
        <taxon>Bacteria</taxon>
        <taxon>Pseudomonadati</taxon>
        <taxon>Pseudomonadota</taxon>
        <taxon>Gammaproteobacteria</taxon>
        <taxon>Pasteurellales</taxon>
        <taxon>Pasteurellaceae</taxon>
        <taxon>Aggregatibacter</taxon>
    </lineage>
</organism>
<evidence type="ECO:0000313" key="4">
    <source>
        <dbReference type="EMBL" id="SSZ29765.1"/>
    </source>
</evidence>